<dbReference type="OrthoDB" id="5297245at2"/>
<name>A0A5B8NJI4_9CHRO</name>
<evidence type="ECO:0000313" key="2">
    <source>
        <dbReference type="Proteomes" id="UP000318453"/>
    </source>
</evidence>
<dbReference type="KEGG" id="enn:FRE64_03585"/>
<gene>
    <name evidence="1" type="ORF">FRE64_03585</name>
</gene>
<reference evidence="1" key="1">
    <citation type="submission" date="2019-08" db="EMBL/GenBank/DDBJ databases">
        <title>Carotenoids and Carotenoid Binding Proteins in the Halophilic Cyanobacterium Euhalothece sp. ZM00.</title>
        <authorList>
            <person name="Cho S.M."/>
            <person name="Song J.Y."/>
            <person name="Park Y.-I."/>
        </authorList>
    </citation>
    <scope>NUCLEOTIDE SEQUENCE [LARGE SCALE GENOMIC DNA]</scope>
    <source>
        <strain evidence="1">Z-M001</strain>
    </source>
</reference>
<dbReference type="RefSeq" id="WP_146294705.1">
    <property type="nucleotide sequence ID" value="NZ_CP042326.1"/>
</dbReference>
<dbReference type="AlphaFoldDB" id="A0A5B8NJI4"/>
<dbReference type="Proteomes" id="UP000318453">
    <property type="component" value="Chromosome"/>
</dbReference>
<organism evidence="1 2">
    <name type="scientific">Euhalothece natronophila Z-M001</name>
    <dbReference type="NCBI Taxonomy" id="522448"/>
    <lineage>
        <taxon>Bacteria</taxon>
        <taxon>Bacillati</taxon>
        <taxon>Cyanobacteriota</taxon>
        <taxon>Cyanophyceae</taxon>
        <taxon>Oscillatoriophycideae</taxon>
        <taxon>Chroococcales</taxon>
        <taxon>Halothecacae</taxon>
        <taxon>Halothece cluster</taxon>
        <taxon>Euhalothece</taxon>
    </lineage>
</organism>
<evidence type="ECO:0000313" key="1">
    <source>
        <dbReference type="EMBL" id="QDZ39096.1"/>
    </source>
</evidence>
<protein>
    <recommendedName>
        <fullName evidence="3">BrnA antitoxin family protein</fullName>
    </recommendedName>
</protein>
<sequence length="62" mass="7434">MKAEYDFSKAEQGKFYYPNATFKSPIYLDDEVQEFVRKKAEEKGVDWNEVVNEILRKEMHLT</sequence>
<evidence type="ECO:0008006" key="3">
    <source>
        <dbReference type="Google" id="ProtNLM"/>
    </source>
</evidence>
<keyword evidence="2" id="KW-1185">Reference proteome</keyword>
<dbReference type="EMBL" id="CP042326">
    <property type="protein sequence ID" value="QDZ39096.1"/>
    <property type="molecule type" value="Genomic_DNA"/>
</dbReference>
<accession>A0A5B8NJI4</accession>
<proteinExistence type="predicted"/>